<protein>
    <submittedName>
        <fullName evidence="2">Uncharacterized protein</fullName>
    </submittedName>
</protein>
<dbReference type="AlphaFoldDB" id="A0A9W6FN46"/>
<keyword evidence="1" id="KW-0812">Transmembrane</keyword>
<proteinExistence type="predicted"/>
<accession>A0A9W6FN46</accession>
<evidence type="ECO:0000313" key="3">
    <source>
        <dbReference type="Proteomes" id="UP001144396"/>
    </source>
</evidence>
<keyword evidence="1" id="KW-0472">Membrane</keyword>
<keyword evidence="1" id="KW-1133">Transmembrane helix</keyword>
<reference evidence="2" key="1">
    <citation type="submission" date="2022-12" db="EMBL/GenBank/DDBJ databases">
        <title>Reference genome sequencing for broad-spectrum identification of bacterial and archaeal isolates by mass spectrometry.</title>
        <authorList>
            <person name="Sekiguchi Y."/>
            <person name="Tourlousse D.M."/>
        </authorList>
    </citation>
    <scope>NUCLEOTIDE SEQUENCE</scope>
    <source>
        <strain evidence="2">14</strain>
    </source>
</reference>
<feature type="transmembrane region" description="Helical" evidence="1">
    <location>
        <begin position="34"/>
        <end position="53"/>
    </location>
</feature>
<dbReference type="RefSeq" id="WP_281882114.1">
    <property type="nucleotide sequence ID" value="NZ_BSDP01000001.1"/>
</dbReference>
<sequence length="354" mass="37595">MIAVPRWLLVALGALFSAYHVVLGITSLDVPASPVPTLVALALYAFATTMSLWPAKDMRMPLWMAVFDLAVAVALPLLVTSQLDPAEPSGYATWYVAAVGTLMTIVAARAHLVAAWAGVVVLAVQTVVWAGPMALGTLGVIGSIVWVAITHMLTSALAKAARDTRAFARAEREAADWQAAQDAHLFEGRLRIAQTSRIAAPMLRRIIERGGDLSDAQRRECRMLEAAIRDEIRGRMLLDDDVRERVREARERGAIVSLLDEGGIDEMSDESRASVLSQLADAIASSRADRIVARTAAAGGPTAVTVVGLLAASGEAGDEEDDDEVEFWLEIPREAPVRASTAGIATPGGDTPGA</sequence>
<keyword evidence="3" id="KW-1185">Reference proteome</keyword>
<evidence type="ECO:0000313" key="2">
    <source>
        <dbReference type="EMBL" id="GLI26116.1"/>
    </source>
</evidence>
<comment type="caution">
    <text evidence="2">The sequence shown here is derived from an EMBL/GenBank/DDBJ whole genome shotgun (WGS) entry which is preliminary data.</text>
</comment>
<evidence type="ECO:0000256" key="1">
    <source>
        <dbReference type="SAM" id="Phobius"/>
    </source>
</evidence>
<feature type="transmembrane region" description="Helical" evidence="1">
    <location>
        <begin position="91"/>
        <end position="108"/>
    </location>
</feature>
<dbReference type="Proteomes" id="UP001144396">
    <property type="component" value="Unassembled WGS sequence"/>
</dbReference>
<gene>
    <name evidence="2" type="ORF">ARHIZOSPH14_03580</name>
</gene>
<feature type="transmembrane region" description="Helical" evidence="1">
    <location>
        <begin position="60"/>
        <end position="79"/>
    </location>
</feature>
<dbReference type="EMBL" id="BSDP01000001">
    <property type="protein sequence ID" value="GLI26116.1"/>
    <property type="molecule type" value="Genomic_DNA"/>
</dbReference>
<feature type="transmembrane region" description="Helical" evidence="1">
    <location>
        <begin position="137"/>
        <end position="158"/>
    </location>
</feature>
<name>A0A9W6FN46_9MICO</name>
<organism evidence="2 3">
    <name type="scientific">Agromyces rhizosphaerae</name>
    <dbReference type="NCBI Taxonomy" id="88374"/>
    <lineage>
        <taxon>Bacteria</taxon>
        <taxon>Bacillati</taxon>
        <taxon>Actinomycetota</taxon>
        <taxon>Actinomycetes</taxon>
        <taxon>Micrococcales</taxon>
        <taxon>Microbacteriaceae</taxon>
        <taxon>Agromyces</taxon>
    </lineage>
</organism>